<evidence type="ECO:0000313" key="3">
    <source>
        <dbReference type="Proteomes" id="UP000240760"/>
    </source>
</evidence>
<dbReference type="EMBL" id="KZ679132">
    <property type="protein sequence ID" value="PTB76221.1"/>
    <property type="molecule type" value="Genomic_DNA"/>
</dbReference>
<evidence type="ECO:0000313" key="2">
    <source>
        <dbReference type="EMBL" id="PTB76221.1"/>
    </source>
</evidence>
<protein>
    <submittedName>
        <fullName evidence="2">Uncharacterized protein</fullName>
    </submittedName>
</protein>
<dbReference type="Proteomes" id="UP000240760">
    <property type="component" value="Unassembled WGS sequence"/>
</dbReference>
<dbReference type="AlphaFoldDB" id="A0A2T4C3T2"/>
<evidence type="ECO:0000256" key="1">
    <source>
        <dbReference type="SAM" id="MobiDB-lite"/>
    </source>
</evidence>
<reference evidence="2 3" key="1">
    <citation type="submission" date="2016-07" db="EMBL/GenBank/DDBJ databases">
        <title>Multiple horizontal gene transfer events from other fungi enriched the ability of initially mycotrophic Trichoderma (Ascomycota) to feed on dead plant biomass.</title>
        <authorList>
            <consortium name="DOE Joint Genome Institute"/>
            <person name="Aerts A."/>
            <person name="Atanasova L."/>
            <person name="Chenthamara K."/>
            <person name="Zhang J."/>
            <person name="Grujic M."/>
            <person name="Henrissat B."/>
            <person name="Kuo A."/>
            <person name="Salamov A."/>
            <person name="Lipzen A."/>
            <person name="Labutti K."/>
            <person name="Barry K."/>
            <person name="Miao Y."/>
            <person name="Rahimi M.J."/>
            <person name="Shen Q."/>
            <person name="Grigoriev I.V."/>
            <person name="Kubicek C.P."/>
            <person name="Druzhinina I.S."/>
        </authorList>
    </citation>
    <scope>NUCLEOTIDE SEQUENCE [LARGE SCALE GENOMIC DNA]</scope>
    <source>
        <strain evidence="2 3">ATCC 18648</strain>
    </source>
</reference>
<sequence>MPRYRPTSPDCASTQQHSTASRQRASNWQLQLEAAHPLNTYLVPYPGLLRQRLHAGLIPAQRRHEREQASQLAGVSVPPNLERGPSPSFIQRAALPKLDWSSSTMCPRQAAHCISGSNRLKHQVPRLAHTSGFLRGKALLITVHVKMPNCLRREEIPTRLSPAL</sequence>
<name>A0A2T4C3T2_TRILO</name>
<feature type="region of interest" description="Disordered" evidence="1">
    <location>
        <begin position="1"/>
        <end position="25"/>
    </location>
</feature>
<keyword evidence="3" id="KW-1185">Reference proteome</keyword>
<organism evidence="2 3">
    <name type="scientific">Trichoderma longibrachiatum ATCC 18648</name>
    <dbReference type="NCBI Taxonomy" id="983965"/>
    <lineage>
        <taxon>Eukaryota</taxon>
        <taxon>Fungi</taxon>
        <taxon>Dikarya</taxon>
        <taxon>Ascomycota</taxon>
        <taxon>Pezizomycotina</taxon>
        <taxon>Sordariomycetes</taxon>
        <taxon>Hypocreomycetidae</taxon>
        <taxon>Hypocreales</taxon>
        <taxon>Hypocreaceae</taxon>
        <taxon>Trichoderma</taxon>
    </lineage>
</organism>
<gene>
    <name evidence="2" type="ORF">M440DRAFT_1248373</name>
</gene>
<feature type="compositionally biased region" description="Polar residues" evidence="1">
    <location>
        <begin position="10"/>
        <end position="25"/>
    </location>
</feature>
<accession>A0A2T4C3T2</accession>
<proteinExistence type="predicted"/>